<keyword evidence="4 6" id="KW-1133">Transmembrane helix</keyword>
<sequence length="650" mass="70735">MVTQEVQLKELVRPSGRLTLTFRASITLAVMAFIIALAALLIAIQVRALHWATKEAASAYMDATSTKASGRLQTEITAIASLVRVLATSPSVAGLKESAETGPAIALLKASLQELPQIDSICVGFENGAWLQVQRISDLNEEQRERLRATPHADIAISSIRPGPRGELPMRRIFEDQQGNDVGQLDLWKYGYDARKRPWYHDTIEADQSLVSLPYLSPSIGSPVIPISAPLRGKVPGVVAVNLKLDTFSDFVQTQRPGKHGIVLIFDSAGSLIAHPDFARLVAGAMTHPSQPQLPNIKEINSGVAAAALRGAHGREYYDGDIRDDDGNDYLFRLANFPLGEPHSASILLLGAQRDFAQDIRRLQFTGLILATIAAAAFIPAVWIFGSRMSLSLKALTAEAVKLQNLAEPASKPVVSRIREIHELGSAMSLAQRAVWSFAHFVPKKLVQRVIDNSIAVELGGVREEITILFSDVRDFTAIAESADPDALMHQMSRYFSALAEAFLAEGGTIDKFIGDAMMVFWNAPNPQPDHVERACRAAVAARLACEKLNSQFETEGLKPFFTRFGIHAGDAVVGNLGSTERMNYTALGNTVNLAARLEGLNKQFGTTILVSEGVYLRVCHCFQFRSIESVVAKGMTKATRIFELIGAST</sequence>
<evidence type="ECO:0000256" key="4">
    <source>
        <dbReference type="ARBA" id="ARBA00022989"/>
    </source>
</evidence>
<proteinExistence type="predicted"/>
<dbReference type="Proteomes" id="UP000190675">
    <property type="component" value="Chromosome I"/>
</dbReference>
<comment type="subcellular location">
    <subcellularLocation>
        <location evidence="1">Cell membrane</location>
        <topology evidence="1">Multi-pass membrane protein</topology>
    </subcellularLocation>
</comment>
<dbReference type="CDD" id="cd12913">
    <property type="entry name" value="PDC1_MCP_like"/>
    <property type="match status" value="1"/>
</dbReference>
<organism evidence="8 9">
    <name type="scientific">Bradyrhizobium erythrophlei</name>
    <dbReference type="NCBI Taxonomy" id="1437360"/>
    <lineage>
        <taxon>Bacteria</taxon>
        <taxon>Pseudomonadati</taxon>
        <taxon>Pseudomonadota</taxon>
        <taxon>Alphaproteobacteria</taxon>
        <taxon>Hyphomicrobiales</taxon>
        <taxon>Nitrobacteraceae</taxon>
        <taxon>Bradyrhizobium</taxon>
    </lineage>
</organism>
<dbReference type="EMBL" id="LT670818">
    <property type="protein sequence ID" value="SHG95189.1"/>
    <property type="molecule type" value="Genomic_DNA"/>
</dbReference>
<dbReference type="AlphaFoldDB" id="A0A1M5P180"/>
<dbReference type="InterPro" id="IPR050697">
    <property type="entry name" value="Adenylyl/Guanylyl_Cyclase_3/4"/>
</dbReference>
<dbReference type="PANTHER" id="PTHR43081:SF1">
    <property type="entry name" value="ADENYLATE CYCLASE, TERMINAL-DIFFERENTIATION SPECIFIC"/>
    <property type="match status" value="1"/>
</dbReference>
<dbReference type="InterPro" id="IPR001054">
    <property type="entry name" value="A/G_cyclase"/>
</dbReference>
<dbReference type="GO" id="GO:0005886">
    <property type="term" value="C:plasma membrane"/>
    <property type="evidence" value="ECO:0007669"/>
    <property type="project" value="UniProtKB-SubCell"/>
</dbReference>
<dbReference type="Pfam" id="PF02743">
    <property type="entry name" value="dCache_1"/>
    <property type="match status" value="1"/>
</dbReference>
<dbReference type="Gene3D" id="3.30.450.20">
    <property type="entry name" value="PAS domain"/>
    <property type="match status" value="1"/>
</dbReference>
<dbReference type="SUPFAM" id="SSF55073">
    <property type="entry name" value="Nucleotide cyclase"/>
    <property type="match status" value="1"/>
</dbReference>
<dbReference type="OrthoDB" id="9789782at2"/>
<evidence type="ECO:0000256" key="2">
    <source>
        <dbReference type="ARBA" id="ARBA00022475"/>
    </source>
</evidence>
<dbReference type="PANTHER" id="PTHR43081">
    <property type="entry name" value="ADENYLATE CYCLASE, TERMINAL-DIFFERENTIATION SPECIFIC-RELATED"/>
    <property type="match status" value="1"/>
</dbReference>
<dbReference type="Pfam" id="PF00211">
    <property type="entry name" value="Guanylate_cyc"/>
    <property type="match status" value="1"/>
</dbReference>
<evidence type="ECO:0000256" key="6">
    <source>
        <dbReference type="SAM" id="Phobius"/>
    </source>
</evidence>
<evidence type="ECO:0000313" key="9">
    <source>
        <dbReference type="Proteomes" id="UP000190675"/>
    </source>
</evidence>
<evidence type="ECO:0000256" key="1">
    <source>
        <dbReference type="ARBA" id="ARBA00004651"/>
    </source>
</evidence>
<dbReference type="CDD" id="cd07302">
    <property type="entry name" value="CHD"/>
    <property type="match status" value="1"/>
</dbReference>
<feature type="domain" description="Guanylate cyclase" evidence="7">
    <location>
        <begin position="467"/>
        <end position="599"/>
    </location>
</feature>
<dbReference type="SMART" id="SM00044">
    <property type="entry name" value="CYCc"/>
    <property type="match status" value="1"/>
</dbReference>
<gene>
    <name evidence="8" type="ORF">SAMN05444169_4945</name>
</gene>
<accession>A0A1M5P180</accession>
<dbReference type="GO" id="GO:0006171">
    <property type="term" value="P:cAMP biosynthetic process"/>
    <property type="evidence" value="ECO:0007669"/>
    <property type="project" value="TreeGrafter"/>
</dbReference>
<keyword evidence="5 6" id="KW-0472">Membrane</keyword>
<dbReference type="SUPFAM" id="SSF103190">
    <property type="entry name" value="Sensory domain-like"/>
    <property type="match status" value="1"/>
</dbReference>
<evidence type="ECO:0000256" key="5">
    <source>
        <dbReference type="ARBA" id="ARBA00023136"/>
    </source>
</evidence>
<dbReference type="InterPro" id="IPR029787">
    <property type="entry name" value="Nucleotide_cyclase"/>
</dbReference>
<evidence type="ECO:0000313" key="8">
    <source>
        <dbReference type="EMBL" id="SHG95189.1"/>
    </source>
</evidence>
<evidence type="ECO:0000256" key="3">
    <source>
        <dbReference type="ARBA" id="ARBA00022692"/>
    </source>
</evidence>
<dbReference type="InterPro" id="IPR033479">
    <property type="entry name" value="dCache_1"/>
</dbReference>
<keyword evidence="3 6" id="KW-0812">Transmembrane</keyword>
<evidence type="ECO:0000259" key="7">
    <source>
        <dbReference type="PROSITE" id="PS50125"/>
    </source>
</evidence>
<feature type="transmembrane region" description="Helical" evidence="6">
    <location>
        <begin position="20"/>
        <end position="44"/>
    </location>
</feature>
<dbReference type="CDD" id="cd18774">
    <property type="entry name" value="PDC2_HK_sensor"/>
    <property type="match status" value="1"/>
</dbReference>
<feature type="transmembrane region" description="Helical" evidence="6">
    <location>
        <begin position="363"/>
        <end position="386"/>
    </location>
</feature>
<dbReference type="PROSITE" id="PS50125">
    <property type="entry name" value="GUANYLATE_CYCLASE_2"/>
    <property type="match status" value="1"/>
</dbReference>
<dbReference type="InterPro" id="IPR029151">
    <property type="entry name" value="Sensor-like_sf"/>
</dbReference>
<dbReference type="GO" id="GO:0035556">
    <property type="term" value="P:intracellular signal transduction"/>
    <property type="evidence" value="ECO:0007669"/>
    <property type="project" value="InterPro"/>
</dbReference>
<dbReference type="RefSeq" id="WP_079568189.1">
    <property type="nucleotide sequence ID" value="NZ_LT670818.1"/>
</dbReference>
<dbReference type="GO" id="GO:0004016">
    <property type="term" value="F:adenylate cyclase activity"/>
    <property type="evidence" value="ECO:0007669"/>
    <property type="project" value="UniProtKB-ARBA"/>
</dbReference>
<protein>
    <submittedName>
        <fullName evidence="8">Adenylate cyclase</fullName>
    </submittedName>
</protein>
<dbReference type="Gene3D" id="3.30.70.1230">
    <property type="entry name" value="Nucleotide cyclase"/>
    <property type="match status" value="1"/>
</dbReference>
<keyword evidence="2" id="KW-1003">Cell membrane</keyword>
<reference evidence="8 9" key="1">
    <citation type="submission" date="2016-11" db="EMBL/GenBank/DDBJ databases">
        <authorList>
            <person name="Jaros S."/>
            <person name="Januszkiewicz K."/>
            <person name="Wedrychowicz H."/>
        </authorList>
    </citation>
    <scope>NUCLEOTIDE SEQUENCE [LARGE SCALE GENOMIC DNA]</scope>
    <source>
        <strain evidence="8 9">GAS242</strain>
    </source>
</reference>
<name>A0A1M5P180_9BRAD</name>